<evidence type="ECO:0000313" key="3">
    <source>
        <dbReference type="Proteomes" id="UP000236845"/>
    </source>
</evidence>
<keyword evidence="2" id="KW-0808">Transferase</keyword>
<feature type="domain" description="Glycosyl transferase family 1" evidence="1">
    <location>
        <begin position="178"/>
        <end position="314"/>
    </location>
</feature>
<proteinExistence type="predicted"/>
<dbReference type="SUPFAM" id="SSF53756">
    <property type="entry name" value="UDP-Glycosyltransferase/glycogen phosphorylase"/>
    <property type="match status" value="1"/>
</dbReference>
<dbReference type="Pfam" id="PF00534">
    <property type="entry name" value="Glycos_transf_1"/>
    <property type="match status" value="1"/>
</dbReference>
<dbReference type="InterPro" id="IPR050194">
    <property type="entry name" value="Glycosyltransferase_grp1"/>
</dbReference>
<dbReference type="CDD" id="cd03802">
    <property type="entry name" value="GT4_AviGT4-like"/>
    <property type="match status" value="1"/>
</dbReference>
<name>A0A2H0YPY7_9BACT</name>
<evidence type="ECO:0000313" key="2">
    <source>
        <dbReference type="EMBL" id="PIS40538.1"/>
    </source>
</evidence>
<dbReference type="GO" id="GO:0016757">
    <property type="term" value="F:glycosyltransferase activity"/>
    <property type="evidence" value="ECO:0007669"/>
    <property type="project" value="InterPro"/>
</dbReference>
<comment type="caution">
    <text evidence="2">The sequence shown here is derived from an EMBL/GenBank/DDBJ whole genome shotgun (WGS) entry which is preliminary data.</text>
</comment>
<dbReference type="InterPro" id="IPR001296">
    <property type="entry name" value="Glyco_trans_1"/>
</dbReference>
<dbReference type="Proteomes" id="UP000236845">
    <property type="component" value="Unassembled WGS sequence"/>
</dbReference>
<dbReference type="PANTHER" id="PTHR45947:SF3">
    <property type="entry name" value="SULFOQUINOVOSYL TRANSFERASE SQD2"/>
    <property type="match status" value="1"/>
</dbReference>
<reference evidence="3" key="1">
    <citation type="submission" date="2017-09" db="EMBL/GenBank/DDBJ databases">
        <title>Depth-based differentiation of microbial function through sediment-hosted aquifers and enrichment of novel symbionts in the deep terrestrial subsurface.</title>
        <authorList>
            <person name="Probst A.J."/>
            <person name="Ladd B."/>
            <person name="Jarett J.K."/>
            <person name="Geller-Mcgrath D.E."/>
            <person name="Sieber C.M.K."/>
            <person name="Emerson J.B."/>
            <person name="Anantharaman K."/>
            <person name="Thomas B.C."/>
            <person name="Malmstrom R."/>
            <person name="Stieglmeier M."/>
            <person name="Klingl A."/>
            <person name="Woyke T."/>
            <person name="Ryan C.M."/>
            <person name="Banfield J.F."/>
        </authorList>
    </citation>
    <scope>NUCLEOTIDE SEQUENCE [LARGE SCALE GENOMIC DNA]</scope>
</reference>
<evidence type="ECO:0000259" key="1">
    <source>
        <dbReference type="Pfam" id="PF00534"/>
    </source>
</evidence>
<dbReference type="EMBL" id="PEXW01000063">
    <property type="protein sequence ID" value="PIS40538.1"/>
    <property type="molecule type" value="Genomic_DNA"/>
</dbReference>
<organism evidence="2 3">
    <name type="scientific">Candidatus Kerfeldbacteria bacterium CG08_land_8_20_14_0_20_43_14</name>
    <dbReference type="NCBI Taxonomy" id="2014246"/>
    <lineage>
        <taxon>Bacteria</taxon>
        <taxon>Candidatus Kerfeldiibacteriota</taxon>
    </lineage>
</organism>
<dbReference type="PANTHER" id="PTHR45947">
    <property type="entry name" value="SULFOQUINOVOSYL TRANSFERASE SQD2"/>
    <property type="match status" value="1"/>
</dbReference>
<accession>A0A2H0YPY7</accession>
<dbReference type="Gene3D" id="3.40.50.2000">
    <property type="entry name" value="Glycogen Phosphorylase B"/>
    <property type="match status" value="2"/>
</dbReference>
<gene>
    <name evidence="2" type="ORF">COT26_02805</name>
</gene>
<dbReference type="AlphaFoldDB" id="A0A2H0YPY7"/>
<sequence length="343" mass="38005">MKPKIAILASNLYPIPPKATSAAELIVSQITEGLLNLGFPITLYATGDTKTKARLVSVTKRASILDAKIGMANHKTYEIILASRAYADANQWGARIMLSNVAMISANFARFGKFPTVALLHSPPTYTDSQTMLANKKFQKYISISNAQRKAAPGVDYVATIYHGVDTQSLKFHAKPGSYLAFLGRIRNYKGASEAVQVAKRLKLPLKIAGPIDDQKYFDKFVKPNLGKNIKYIGEIKHSQKSHFLGQALCTLFPIGWEEPFGLVVPESLACGTPVVAFRRGSVPEILKDKKTGYVVNNVKQMITAVKQINKISRITCRKEAEKRFSLKRMVLDYAKILTRLVK</sequence>
<protein>
    <submittedName>
        <fullName evidence="2">Glycosyl transferase</fullName>
    </submittedName>
</protein>